<evidence type="ECO:0000313" key="2">
    <source>
        <dbReference type="Proteomes" id="UP001162483"/>
    </source>
</evidence>
<protein>
    <submittedName>
        <fullName evidence="1">Uncharacterized protein</fullName>
    </submittedName>
</protein>
<dbReference type="Proteomes" id="UP001162483">
    <property type="component" value="Unassembled WGS sequence"/>
</dbReference>
<proteinExistence type="predicted"/>
<keyword evidence="2" id="KW-1185">Reference proteome</keyword>
<accession>A0ABN9AJT9</accession>
<dbReference type="EMBL" id="CATNWA010000308">
    <property type="protein sequence ID" value="CAI9536254.1"/>
    <property type="molecule type" value="Genomic_DNA"/>
</dbReference>
<organism evidence="1 2">
    <name type="scientific">Staurois parvus</name>
    <dbReference type="NCBI Taxonomy" id="386267"/>
    <lineage>
        <taxon>Eukaryota</taxon>
        <taxon>Metazoa</taxon>
        <taxon>Chordata</taxon>
        <taxon>Craniata</taxon>
        <taxon>Vertebrata</taxon>
        <taxon>Euteleostomi</taxon>
        <taxon>Amphibia</taxon>
        <taxon>Batrachia</taxon>
        <taxon>Anura</taxon>
        <taxon>Neobatrachia</taxon>
        <taxon>Ranoidea</taxon>
        <taxon>Ranidae</taxon>
        <taxon>Staurois</taxon>
    </lineage>
</organism>
<gene>
    <name evidence="1" type="ORF">SPARVUS_LOCUS999255</name>
</gene>
<evidence type="ECO:0000313" key="1">
    <source>
        <dbReference type="EMBL" id="CAI9536254.1"/>
    </source>
</evidence>
<name>A0ABN9AJT9_9NEOB</name>
<comment type="caution">
    <text evidence="1">The sequence shown here is derived from an EMBL/GenBank/DDBJ whole genome shotgun (WGS) entry which is preliminary data.</text>
</comment>
<reference evidence="1" key="1">
    <citation type="submission" date="2023-05" db="EMBL/GenBank/DDBJ databases">
        <authorList>
            <person name="Stuckert A."/>
        </authorList>
    </citation>
    <scope>NUCLEOTIDE SEQUENCE</scope>
</reference>
<sequence length="46" mass="5076">MHAQWVPGCEAASFHNQVPTVKMLASWNTGRPLKRAVGDTPRDRGT</sequence>
<feature type="non-terminal residue" evidence="1">
    <location>
        <position position="46"/>
    </location>
</feature>